<dbReference type="InterPro" id="IPR008332">
    <property type="entry name" value="MethylG_MeTrfase_N"/>
</dbReference>
<comment type="catalytic activity">
    <reaction evidence="6">
        <text>a 6-O-methyl-2'-deoxyguanosine in DNA + L-cysteinyl-[protein] = S-methyl-L-cysteinyl-[protein] + a 2'-deoxyguanosine in DNA</text>
        <dbReference type="Rhea" id="RHEA:24000"/>
        <dbReference type="Rhea" id="RHEA-COMP:10131"/>
        <dbReference type="Rhea" id="RHEA-COMP:10132"/>
        <dbReference type="Rhea" id="RHEA-COMP:11367"/>
        <dbReference type="Rhea" id="RHEA-COMP:11368"/>
        <dbReference type="ChEBI" id="CHEBI:29950"/>
        <dbReference type="ChEBI" id="CHEBI:82612"/>
        <dbReference type="ChEBI" id="CHEBI:85445"/>
        <dbReference type="ChEBI" id="CHEBI:85448"/>
        <dbReference type="EC" id="2.1.1.63"/>
    </reaction>
</comment>
<dbReference type="NCBIfam" id="TIGR00589">
    <property type="entry name" value="ogt"/>
    <property type="match status" value="1"/>
</dbReference>
<dbReference type="EC" id="2.1.1.63" evidence="9"/>
<dbReference type="SUPFAM" id="SSF46767">
    <property type="entry name" value="Methylated DNA-protein cysteine methyltransferase, C-terminal domain"/>
    <property type="match status" value="1"/>
</dbReference>
<dbReference type="InterPro" id="IPR036631">
    <property type="entry name" value="MGMT_N_sf"/>
</dbReference>
<evidence type="ECO:0000256" key="2">
    <source>
        <dbReference type="ARBA" id="ARBA00022603"/>
    </source>
</evidence>
<dbReference type="PANTHER" id="PTHR10815">
    <property type="entry name" value="METHYLATED-DNA--PROTEIN-CYSTEINE METHYLTRANSFERASE"/>
    <property type="match status" value="1"/>
</dbReference>
<dbReference type="InterPro" id="IPR014048">
    <property type="entry name" value="MethylDNA_cys_MeTrfase_DNA-bd"/>
</dbReference>
<evidence type="ECO:0000259" key="8">
    <source>
        <dbReference type="Pfam" id="PF02870"/>
    </source>
</evidence>
<evidence type="ECO:0000256" key="5">
    <source>
        <dbReference type="ARBA" id="ARBA00023204"/>
    </source>
</evidence>
<dbReference type="EMBL" id="JAUHTQ010000004">
    <property type="protein sequence ID" value="MDN4493416.1"/>
    <property type="molecule type" value="Genomic_DNA"/>
</dbReference>
<name>A0ABT8GPR5_9BACL</name>
<evidence type="ECO:0000313" key="9">
    <source>
        <dbReference type="EMBL" id="MDN4493416.1"/>
    </source>
</evidence>
<dbReference type="GO" id="GO:0032259">
    <property type="term" value="P:methylation"/>
    <property type="evidence" value="ECO:0007669"/>
    <property type="project" value="UniProtKB-KW"/>
</dbReference>
<feature type="domain" description="Methylguanine DNA methyltransferase ribonuclease-like" evidence="8">
    <location>
        <begin position="8"/>
        <end position="84"/>
    </location>
</feature>
<evidence type="ECO:0000256" key="3">
    <source>
        <dbReference type="ARBA" id="ARBA00022679"/>
    </source>
</evidence>
<dbReference type="PANTHER" id="PTHR10815:SF12">
    <property type="entry name" value="METHYLATED-DNA--PROTEIN-CYSTEINE METHYLTRANSFERASE, INDUCIBLE"/>
    <property type="match status" value="1"/>
</dbReference>
<comment type="catalytic activity">
    <reaction evidence="1">
        <text>a 4-O-methyl-thymidine in DNA + L-cysteinyl-[protein] = a thymidine in DNA + S-methyl-L-cysteinyl-[protein]</text>
        <dbReference type="Rhea" id="RHEA:53428"/>
        <dbReference type="Rhea" id="RHEA-COMP:10131"/>
        <dbReference type="Rhea" id="RHEA-COMP:10132"/>
        <dbReference type="Rhea" id="RHEA-COMP:13555"/>
        <dbReference type="Rhea" id="RHEA-COMP:13556"/>
        <dbReference type="ChEBI" id="CHEBI:29950"/>
        <dbReference type="ChEBI" id="CHEBI:82612"/>
        <dbReference type="ChEBI" id="CHEBI:137386"/>
        <dbReference type="ChEBI" id="CHEBI:137387"/>
        <dbReference type="EC" id="2.1.1.63"/>
    </reaction>
</comment>
<dbReference type="Proteomes" id="UP001172743">
    <property type="component" value="Unassembled WGS sequence"/>
</dbReference>
<dbReference type="CDD" id="cd06445">
    <property type="entry name" value="ATase"/>
    <property type="match status" value="1"/>
</dbReference>
<accession>A0ABT8GPR5</accession>
<dbReference type="Pfam" id="PF02870">
    <property type="entry name" value="Methyltransf_1N"/>
    <property type="match status" value="1"/>
</dbReference>
<dbReference type="GO" id="GO:0003908">
    <property type="term" value="F:methylated-DNA-[protein]-cysteine S-methyltransferase activity"/>
    <property type="evidence" value="ECO:0007669"/>
    <property type="project" value="UniProtKB-EC"/>
</dbReference>
<keyword evidence="5" id="KW-0234">DNA repair</keyword>
<keyword evidence="4" id="KW-0227">DNA damage</keyword>
<protein>
    <submittedName>
        <fullName evidence="9">Methylated-DNA--[protein]-cysteine S-methyltransferase</fullName>
        <ecNumber evidence="9">2.1.1.63</ecNumber>
    </submittedName>
</protein>
<proteinExistence type="predicted"/>
<dbReference type="InterPro" id="IPR036388">
    <property type="entry name" value="WH-like_DNA-bd_sf"/>
</dbReference>
<evidence type="ECO:0000256" key="6">
    <source>
        <dbReference type="ARBA" id="ARBA00049348"/>
    </source>
</evidence>
<evidence type="ECO:0000256" key="1">
    <source>
        <dbReference type="ARBA" id="ARBA00001286"/>
    </source>
</evidence>
<keyword evidence="3 9" id="KW-0808">Transferase</keyword>
<sequence>MDKKTIVYYQMIIHNQWKVYIAATENGLCYLGTEHSSIDELIKTCNKQFPNCELRESSDELTLYKEQLIEYFDGSRTQFTFNFDVRGTIFQMNVWKALSSIPYGSSFCYSDIANKIGNPNAVRAVGMAIGSNPVAIAIPCHRVLGKNGSLTGFSGGLDVKEKLLTLEKIQYK</sequence>
<evidence type="ECO:0000259" key="7">
    <source>
        <dbReference type="Pfam" id="PF01035"/>
    </source>
</evidence>
<evidence type="ECO:0000256" key="4">
    <source>
        <dbReference type="ARBA" id="ARBA00022763"/>
    </source>
</evidence>
<dbReference type="RefSeq" id="WP_301137726.1">
    <property type="nucleotide sequence ID" value="NZ_JAUHTQ010000004.1"/>
</dbReference>
<keyword evidence="10" id="KW-1185">Reference proteome</keyword>
<comment type="caution">
    <text evidence="9">The sequence shown here is derived from an EMBL/GenBank/DDBJ whole genome shotgun (WGS) entry which is preliminary data.</text>
</comment>
<dbReference type="SUPFAM" id="SSF53155">
    <property type="entry name" value="Methylated DNA-protein cysteine methyltransferase domain"/>
    <property type="match status" value="1"/>
</dbReference>
<dbReference type="Gene3D" id="1.10.10.10">
    <property type="entry name" value="Winged helix-like DNA-binding domain superfamily/Winged helix DNA-binding domain"/>
    <property type="match status" value="1"/>
</dbReference>
<dbReference type="Gene3D" id="3.30.160.70">
    <property type="entry name" value="Methylated DNA-protein cysteine methyltransferase domain"/>
    <property type="match status" value="1"/>
</dbReference>
<keyword evidence="2 9" id="KW-0489">Methyltransferase</keyword>
<organism evidence="9 10">
    <name type="scientific">Ureibacillus aquaedulcis</name>
    <dbReference type="NCBI Taxonomy" id="3058421"/>
    <lineage>
        <taxon>Bacteria</taxon>
        <taxon>Bacillati</taxon>
        <taxon>Bacillota</taxon>
        <taxon>Bacilli</taxon>
        <taxon>Bacillales</taxon>
        <taxon>Caryophanaceae</taxon>
        <taxon>Ureibacillus</taxon>
    </lineage>
</organism>
<dbReference type="Pfam" id="PF01035">
    <property type="entry name" value="DNA_binding_1"/>
    <property type="match status" value="1"/>
</dbReference>
<gene>
    <name evidence="9" type="ORF">QYB95_07700</name>
</gene>
<reference evidence="9" key="1">
    <citation type="submission" date="2023-07" db="EMBL/GenBank/DDBJ databases">
        <title>Ureibacillus sp. isolated from freshwater well.</title>
        <authorList>
            <person name="Kirdat K."/>
            <person name="Bhatt A."/>
            <person name="Teware R."/>
            <person name="Bhavsar Y."/>
            <person name="Yadav A."/>
        </authorList>
    </citation>
    <scope>NUCLEOTIDE SEQUENCE</scope>
    <source>
        <strain evidence="9">BA0131</strain>
    </source>
</reference>
<evidence type="ECO:0000313" key="10">
    <source>
        <dbReference type="Proteomes" id="UP001172743"/>
    </source>
</evidence>
<dbReference type="PROSITE" id="PS00374">
    <property type="entry name" value="MGMT"/>
    <property type="match status" value="1"/>
</dbReference>
<dbReference type="InterPro" id="IPR001497">
    <property type="entry name" value="MethylDNA_cys_MeTrfase_AS"/>
</dbReference>
<feature type="domain" description="Methylated-DNA-[protein]-cysteine S-methyltransferase DNA binding" evidence="7">
    <location>
        <begin position="90"/>
        <end position="168"/>
    </location>
</feature>
<dbReference type="InterPro" id="IPR036217">
    <property type="entry name" value="MethylDNA_cys_MeTrfase_DNAb"/>
</dbReference>